<dbReference type="SMR" id="A0A045H4Y7"/>
<dbReference type="EMBL" id="CP024614">
    <property type="protein sequence ID" value="AUS49828.1"/>
    <property type="molecule type" value="Genomic_DNA"/>
</dbReference>
<dbReference type="GO" id="GO:0043565">
    <property type="term" value="F:sequence-specific DNA binding"/>
    <property type="evidence" value="ECO:0007669"/>
    <property type="project" value="InterPro"/>
</dbReference>
<protein>
    <submittedName>
        <fullName evidence="1">Transposase</fullName>
    </submittedName>
</protein>
<evidence type="ECO:0000313" key="2">
    <source>
        <dbReference type="Proteomes" id="UP000236349"/>
    </source>
</evidence>
<gene>
    <name evidence="1" type="ORF">CAB90_00862</name>
</gene>
<name>A0A045H4Y7_MYCTX</name>
<dbReference type="SUPFAM" id="SSF48295">
    <property type="entry name" value="TrpR-like"/>
    <property type="match status" value="1"/>
</dbReference>
<proteinExistence type="predicted"/>
<dbReference type="AlphaFoldDB" id="A0A045H4Y7"/>
<sequence>MKELSVAEQRYQAVLAVISDGLSISQVAEKVGVSRQTLHTWLARYEAEGLDGLRIGTGTAL</sequence>
<accession>A0A045H4Y7</accession>
<dbReference type="Proteomes" id="UP000236349">
    <property type="component" value="Chromosome"/>
</dbReference>
<dbReference type="InterPro" id="IPR010921">
    <property type="entry name" value="Trp_repressor/repl_initiator"/>
</dbReference>
<dbReference type="Gene3D" id="1.10.10.10">
    <property type="entry name" value="Winged helix-like DNA-binding domain superfamily/Winged helix DNA-binding domain"/>
    <property type="match status" value="1"/>
</dbReference>
<dbReference type="Pfam" id="PF13384">
    <property type="entry name" value="HTH_23"/>
    <property type="match status" value="1"/>
</dbReference>
<evidence type="ECO:0000313" key="1">
    <source>
        <dbReference type="EMBL" id="AUS49828.1"/>
    </source>
</evidence>
<dbReference type="InterPro" id="IPR036388">
    <property type="entry name" value="WH-like_DNA-bd_sf"/>
</dbReference>
<reference evidence="1 2" key="1">
    <citation type="submission" date="2017-10" db="EMBL/GenBank/DDBJ databases">
        <title>Clinical isolate obtained from a human patient with meningeal tuberculosis in michoacan, Mexico.</title>
        <authorList>
            <person name="Guillen-Nepita A.L."/>
            <person name="Negrete-Paz A.M."/>
            <person name="Vazquez-Marrufo G."/>
            <person name="Cruz-Hernandez A."/>
            <person name="Fresia P."/>
            <person name="Naya H."/>
            <person name="Vazquez-Garciduenas M.S."/>
        </authorList>
    </citation>
    <scope>NUCLEOTIDE SEQUENCE [LARGE SCALE GENOMIC DNA]</scope>
    <source>
        <strain evidence="2">Beijing/MYC004</strain>
    </source>
</reference>
<organism evidence="1 2">
    <name type="scientific">Mycobacterium tuberculosis</name>
    <dbReference type="NCBI Taxonomy" id="1773"/>
    <lineage>
        <taxon>Bacteria</taxon>
        <taxon>Bacillati</taxon>
        <taxon>Actinomycetota</taxon>
        <taxon>Actinomycetes</taxon>
        <taxon>Mycobacteriales</taxon>
        <taxon>Mycobacteriaceae</taxon>
        <taxon>Mycobacterium</taxon>
        <taxon>Mycobacterium tuberculosis complex</taxon>
    </lineage>
</organism>